<evidence type="ECO:0000259" key="8">
    <source>
        <dbReference type="PROSITE" id="PS51821"/>
    </source>
</evidence>
<dbReference type="InParanoid" id="A0A2K1QZN3"/>
<dbReference type="STRING" id="2082308.A0A2K1QZN3"/>
<feature type="compositionally biased region" description="Low complexity" evidence="7">
    <location>
        <begin position="198"/>
        <end position="216"/>
    </location>
</feature>
<feature type="region of interest" description="Disordered" evidence="7">
    <location>
        <begin position="190"/>
        <end position="241"/>
    </location>
</feature>
<evidence type="ECO:0000256" key="5">
    <source>
        <dbReference type="ARBA" id="ARBA00023242"/>
    </source>
</evidence>
<dbReference type="GO" id="GO:0030435">
    <property type="term" value="P:sporulation resulting in formation of a cellular spore"/>
    <property type="evidence" value="ECO:0007669"/>
    <property type="project" value="UniProtKB-KW"/>
</dbReference>
<dbReference type="PROSITE" id="PS51821">
    <property type="entry name" value="VELVET"/>
    <property type="match status" value="1"/>
</dbReference>
<comment type="caution">
    <text evidence="9">The sequence shown here is derived from an EMBL/GenBank/DDBJ whole genome shotgun (WGS) entry which is preliminary data.</text>
</comment>
<evidence type="ECO:0000256" key="6">
    <source>
        <dbReference type="ARBA" id="ARBA00038045"/>
    </source>
</evidence>
<dbReference type="EMBL" id="NKHZ01000025">
    <property type="protein sequence ID" value="PNS20496.1"/>
    <property type="molecule type" value="Genomic_DNA"/>
</dbReference>
<keyword evidence="5" id="KW-0539">Nucleus</keyword>
<dbReference type="OrthoDB" id="1746739at2759"/>
<name>A0A2K1QZN3_9PEZI</name>
<evidence type="ECO:0000256" key="3">
    <source>
        <dbReference type="ARBA" id="ARBA00023015"/>
    </source>
</evidence>
<dbReference type="Proteomes" id="UP000243797">
    <property type="component" value="Unassembled WGS sequence"/>
</dbReference>
<dbReference type="InterPro" id="IPR038491">
    <property type="entry name" value="Velvet_dom_sf"/>
</dbReference>
<evidence type="ECO:0000313" key="10">
    <source>
        <dbReference type="Proteomes" id="UP000243797"/>
    </source>
</evidence>
<accession>A0A2K1QZN3</accession>
<gene>
    <name evidence="9" type="ORF">CAC42_5946</name>
</gene>
<keyword evidence="10" id="KW-1185">Reference proteome</keyword>
<evidence type="ECO:0000313" key="9">
    <source>
        <dbReference type="EMBL" id="PNS20496.1"/>
    </source>
</evidence>
<keyword evidence="3" id="KW-0805">Transcription regulation</keyword>
<keyword evidence="2" id="KW-0749">Sporulation</keyword>
<evidence type="ECO:0000256" key="7">
    <source>
        <dbReference type="SAM" id="MobiDB-lite"/>
    </source>
</evidence>
<proteinExistence type="inferred from homology"/>
<dbReference type="PANTHER" id="PTHR33572">
    <property type="entry name" value="SPORE DEVELOPMENT REGULATOR VOSA"/>
    <property type="match status" value="1"/>
</dbReference>
<evidence type="ECO:0000256" key="1">
    <source>
        <dbReference type="ARBA" id="ARBA00004123"/>
    </source>
</evidence>
<feature type="compositionally biased region" description="Polar residues" evidence="7">
    <location>
        <begin position="18"/>
        <end position="40"/>
    </location>
</feature>
<comment type="similarity">
    <text evidence="6">Belongs to the velvet family. VelB subfamily.</text>
</comment>
<feature type="domain" description="Velvet" evidence="8">
    <location>
        <begin position="56"/>
        <end position="357"/>
    </location>
</feature>
<dbReference type="AlphaFoldDB" id="A0A2K1QZN3"/>
<dbReference type="InterPro" id="IPR021740">
    <property type="entry name" value="Velvet"/>
</dbReference>
<organism evidence="9 10">
    <name type="scientific">Sphaceloma murrayae</name>
    <dbReference type="NCBI Taxonomy" id="2082308"/>
    <lineage>
        <taxon>Eukaryota</taxon>
        <taxon>Fungi</taxon>
        <taxon>Dikarya</taxon>
        <taxon>Ascomycota</taxon>
        <taxon>Pezizomycotina</taxon>
        <taxon>Dothideomycetes</taxon>
        <taxon>Dothideomycetidae</taxon>
        <taxon>Myriangiales</taxon>
        <taxon>Elsinoaceae</taxon>
        <taxon>Sphaceloma</taxon>
    </lineage>
</organism>
<keyword evidence="4" id="KW-0804">Transcription</keyword>
<dbReference type="GO" id="GO:0005634">
    <property type="term" value="C:nucleus"/>
    <property type="evidence" value="ECO:0007669"/>
    <property type="project" value="UniProtKB-SubCell"/>
</dbReference>
<dbReference type="InterPro" id="IPR037525">
    <property type="entry name" value="Velvet_dom"/>
</dbReference>
<feature type="region of interest" description="Disordered" evidence="7">
    <location>
        <begin position="1"/>
        <end position="40"/>
    </location>
</feature>
<reference evidence="9 10" key="1">
    <citation type="submission" date="2017-06" db="EMBL/GenBank/DDBJ databases">
        <title>Draft genome sequence of a variant of Elsinoe murrayae.</title>
        <authorList>
            <person name="Cheng Q."/>
        </authorList>
    </citation>
    <scope>NUCLEOTIDE SEQUENCE [LARGE SCALE GENOMIC DNA]</scope>
    <source>
        <strain evidence="9 10">CQ-2017a</strain>
    </source>
</reference>
<sequence>MSMQTATHVSLPPFPHSAHSSPMNQRPSMSATSQQGMQVVPQGTMQATGEPPKFNGTRGNYEFTLVIEQQPIRARMCGFGDKDRRPITPPPCVRVIVTDVTTGQEVPADEIDPSFFLLSVDLWDDSATQEKNIVRSSSNSPAVSISTATTTSFPVPPERPIYSTPAIYGGQGYGVPGGAPGYGAGGVYSQPQSHPSMYPQAPGYPYQPSYPQGYAGQPPPGSPAYPQGAYGGPPNPYSAAGPQQTGMFTRNLIGSLTVNAFPLKDSDGKAGHWFILQDLSVRTEGSFRLKMSFMDIGTHTTPTGREENKINHGKTPVLASVFSNHFQVYSAKKFPGVIESTPLSKCFASQGIKIPIRKDATKGEAKDEDDD</sequence>
<dbReference type="PANTHER" id="PTHR33572:SF3">
    <property type="entry name" value="VELVET COMPLEX SUBUNIT B"/>
    <property type="match status" value="1"/>
</dbReference>
<dbReference type="Pfam" id="PF11754">
    <property type="entry name" value="Velvet"/>
    <property type="match status" value="1"/>
</dbReference>
<evidence type="ECO:0000256" key="2">
    <source>
        <dbReference type="ARBA" id="ARBA00022969"/>
    </source>
</evidence>
<protein>
    <recommendedName>
        <fullName evidence="8">Velvet domain-containing protein</fullName>
    </recommendedName>
</protein>
<evidence type="ECO:0000256" key="4">
    <source>
        <dbReference type="ARBA" id="ARBA00023163"/>
    </source>
</evidence>
<dbReference type="Gene3D" id="2.60.40.3960">
    <property type="entry name" value="Velvet domain"/>
    <property type="match status" value="2"/>
</dbReference>
<comment type="subcellular location">
    <subcellularLocation>
        <location evidence="1">Nucleus</location>
    </subcellularLocation>
</comment>